<reference evidence="2" key="1">
    <citation type="journal article" date="2014" name="PLoS Genet.">
        <title>The Genome of Spironucleus salmonicida Highlights a Fish Pathogen Adapted to Fluctuating Environments.</title>
        <authorList>
            <person name="Xu F."/>
            <person name="Jerlstrom-Hultqvist J."/>
            <person name="Einarsson E."/>
            <person name="Astvaldsson A."/>
            <person name="Svard S.G."/>
            <person name="Andersson J.O."/>
        </authorList>
    </citation>
    <scope>NUCLEOTIDE SEQUENCE</scope>
    <source>
        <strain evidence="2">ATCC 50377</strain>
    </source>
</reference>
<dbReference type="EMBL" id="AUWU02000009">
    <property type="protein sequence ID" value="KAH0569445.1"/>
    <property type="molecule type" value="Genomic_DNA"/>
</dbReference>
<comment type="caution">
    <text evidence="2">The sequence shown here is derived from an EMBL/GenBank/DDBJ whole genome shotgun (WGS) entry which is preliminary data.</text>
</comment>
<name>A0A9P8RU78_9EUKA</name>
<dbReference type="RefSeq" id="XP_067760218.1">
    <property type="nucleotide sequence ID" value="XM_067912161.1"/>
</dbReference>
<gene>
    <name evidence="1" type="ORF">SS50377_28393</name>
    <name evidence="2" type="ORF">SS50377_28398</name>
</gene>
<dbReference type="KEGG" id="ssao:94302416"/>
<evidence type="ECO:0000313" key="2">
    <source>
        <dbReference type="EMBL" id="KAH0569449.1"/>
    </source>
</evidence>
<dbReference type="AlphaFoldDB" id="A0A9P8RU78"/>
<evidence type="ECO:0000313" key="3">
    <source>
        <dbReference type="Proteomes" id="UP000018208"/>
    </source>
</evidence>
<dbReference type="EMBL" id="AUWU02000009">
    <property type="protein sequence ID" value="KAH0569449.1"/>
    <property type="molecule type" value="Genomic_DNA"/>
</dbReference>
<sequence length="146" mass="16400">MAENFELTVINDDLKMIFEEDDTAVEDIPQEIQQALSTQEIVQPDRFMKLLESQKSAYDPQLLQHTTDIKKIAAQTTGLVDLVTQLTAKVQSQQDTIVSQQGCLNDAIIQVNTLNDIVNQVIAQNNQLSSNFSTVVQRLLAVEQRK</sequence>
<keyword evidence="3" id="KW-1185">Reference proteome</keyword>
<dbReference type="GeneID" id="94302416"/>
<proteinExistence type="predicted"/>
<reference evidence="2" key="2">
    <citation type="submission" date="2020-12" db="EMBL/GenBank/DDBJ databases">
        <title>New Spironucleus salmonicida genome in near-complete chromosomes.</title>
        <authorList>
            <person name="Xu F."/>
            <person name="Kurt Z."/>
            <person name="Jimenez-Gonzalez A."/>
            <person name="Astvaldsson A."/>
            <person name="Andersson J.O."/>
            <person name="Svard S.G."/>
        </authorList>
    </citation>
    <scope>NUCLEOTIDE SEQUENCE</scope>
    <source>
        <strain evidence="2">ATCC 50377</strain>
    </source>
</reference>
<accession>A0A9P8RU78</accession>
<dbReference type="Proteomes" id="UP000018208">
    <property type="component" value="Unassembled WGS sequence"/>
</dbReference>
<organism evidence="2 3">
    <name type="scientific">Spironucleus salmonicida</name>
    <dbReference type="NCBI Taxonomy" id="348837"/>
    <lineage>
        <taxon>Eukaryota</taxon>
        <taxon>Metamonada</taxon>
        <taxon>Diplomonadida</taxon>
        <taxon>Hexamitidae</taxon>
        <taxon>Hexamitinae</taxon>
        <taxon>Spironucleus</taxon>
    </lineage>
</organism>
<protein>
    <submittedName>
        <fullName evidence="2">Uncharacterized protein</fullName>
    </submittedName>
</protein>
<evidence type="ECO:0000313" key="1">
    <source>
        <dbReference type="EMBL" id="KAH0569445.1"/>
    </source>
</evidence>